<dbReference type="InterPro" id="IPR000524">
    <property type="entry name" value="Tscrpt_reg_HTH_GntR"/>
</dbReference>
<evidence type="ECO:0000259" key="4">
    <source>
        <dbReference type="PROSITE" id="PS50949"/>
    </source>
</evidence>
<organism evidence="5 6">
    <name type="scientific">Brucella pseudogrignonensis</name>
    <dbReference type="NCBI Taxonomy" id="419475"/>
    <lineage>
        <taxon>Bacteria</taxon>
        <taxon>Pseudomonadati</taxon>
        <taxon>Pseudomonadota</taxon>
        <taxon>Alphaproteobacteria</taxon>
        <taxon>Hyphomicrobiales</taxon>
        <taxon>Brucellaceae</taxon>
        <taxon>Brucella/Ochrobactrum group</taxon>
        <taxon>Brucella</taxon>
    </lineage>
</organism>
<dbReference type="PANTHER" id="PTHR43537:SF5">
    <property type="entry name" value="UXU OPERON TRANSCRIPTIONAL REGULATOR"/>
    <property type="match status" value="1"/>
</dbReference>
<evidence type="ECO:0000256" key="1">
    <source>
        <dbReference type="ARBA" id="ARBA00023015"/>
    </source>
</evidence>
<dbReference type="InterPro" id="IPR036390">
    <property type="entry name" value="WH_DNA-bd_sf"/>
</dbReference>
<dbReference type="SMART" id="SM00345">
    <property type="entry name" value="HTH_GNTR"/>
    <property type="match status" value="1"/>
</dbReference>
<keyword evidence="6" id="KW-1185">Reference proteome</keyword>
<feature type="domain" description="HTH gntR-type" evidence="4">
    <location>
        <begin position="22"/>
        <end position="90"/>
    </location>
</feature>
<keyword evidence="1" id="KW-0805">Transcription regulation</keyword>
<dbReference type="Pfam" id="PF07729">
    <property type="entry name" value="FCD"/>
    <property type="match status" value="1"/>
</dbReference>
<dbReference type="EMBL" id="NNRM01000037">
    <property type="protein sequence ID" value="OYR23925.1"/>
    <property type="molecule type" value="Genomic_DNA"/>
</dbReference>
<dbReference type="Proteomes" id="UP000216188">
    <property type="component" value="Unassembled WGS sequence"/>
</dbReference>
<evidence type="ECO:0000313" key="6">
    <source>
        <dbReference type="Proteomes" id="UP000216188"/>
    </source>
</evidence>
<dbReference type="GO" id="GO:0003677">
    <property type="term" value="F:DNA binding"/>
    <property type="evidence" value="ECO:0007669"/>
    <property type="project" value="UniProtKB-KW"/>
</dbReference>
<accession>A0A256G9W7</accession>
<dbReference type="SUPFAM" id="SSF46785">
    <property type="entry name" value="Winged helix' DNA-binding domain"/>
    <property type="match status" value="1"/>
</dbReference>
<dbReference type="Gene3D" id="1.20.120.530">
    <property type="entry name" value="GntR ligand-binding domain-like"/>
    <property type="match status" value="1"/>
</dbReference>
<dbReference type="SUPFAM" id="SSF48008">
    <property type="entry name" value="GntR ligand-binding domain-like"/>
    <property type="match status" value="1"/>
</dbReference>
<protein>
    <submittedName>
        <fullName evidence="5">FCD domain protein</fullName>
    </submittedName>
</protein>
<dbReference type="InterPro" id="IPR036388">
    <property type="entry name" value="WH-like_DNA-bd_sf"/>
</dbReference>
<keyword evidence="3" id="KW-0804">Transcription</keyword>
<dbReference type="Pfam" id="PF00392">
    <property type="entry name" value="GntR"/>
    <property type="match status" value="1"/>
</dbReference>
<dbReference type="InterPro" id="IPR008920">
    <property type="entry name" value="TF_FadR/GntR_C"/>
</dbReference>
<dbReference type="STRING" id="419475.A8A54_23465"/>
<dbReference type="InterPro" id="IPR011711">
    <property type="entry name" value="GntR_C"/>
</dbReference>
<evidence type="ECO:0000256" key="3">
    <source>
        <dbReference type="ARBA" id="ARBA00023163"/>
    </source>
</evidence>
<evidence type="ECO:0000256" key="2">
    <source>
        <dbReference type="ARBA" id="ARBA00023125"/>
    </source>
</evidence>
<sequence>MNAAHDLLLDNKAGLGRNLERRSMRDVIADKIGALIASGLLSVGDALPGERELASALSVSRQTVRGAIQILAAHGILDVTQGARTRVARAELGGLSIGITAQINVDRYDVHAVHAARMLVEQQIVGDAAQRISQDALARLRLSLTAQAACLNDPVRFLICDREFHVTIYRECGNPLLADIVTDLYTYMMEHRRRAVARPGALNGSFSDHQKILAALENRDRAAAMAAFAVHEQRIYTSTQKSLAARAQQVSAPITASQP</sequence>
<dbReference type="CDD" id="cd07377">
    <property type="entry name" value="WHTH_GntR"/>
    <property type="match status" value="1"/>
</dbReference>
<dbReference type="SMART" id="SM00895">
    <property type="entry name" value="FCD"/>
    <property type="match status" value="1"/>
</dbReference>
<dbReference type="PANTHER" id="PTHR43537">
    <property type="entry name" value="TRANSCRIPTIONAL REGULATOR, GNTR FAMILY"/>
    <property type="match status" value="1"/>
</dbReference>
<dbReference type="Gene3D" id="1.10.10.10">
    <property type="entry name" value="Winged helix-like DNA-binding domain superfamily/Winged helix DNA-binding domain"/>
    <property type="match status" value="1"/>
</dbReference>
<comment type="caution">
    <text evidence="5">The sequence shown here is derived from an EMBL/GenBank/DDBJ whole genome shotgun (WGS) entry which is preliminary data.</text>
</comment>
<evidence type="ECO:0000313" key="5">
    <source>
        <dbReference type="EMBL" id="OYR23925.1"/>
    </source>
</evidence>
<gene>
    <name evidence="5" type="ORF">CEV34_3258</name>
</gene>
<proteinExistence type="predicted"/>
<dbReference type="AlphaFoldDB" id="A0A256G9W7"/>
<dbReference type="GO" id="GO:0003700">
    <property type="term" value="F:DNA-binding transcription factor activity"/>
    <property type="evidence" value="ECO:0007669"/>
    <property type="project" value="InterPro"/>
</dbReference>
<reference evidence="5 6" key="1">
    <citation type="submission" date="2017-07" db="EMBL/GenBank/DDBJ databases">
        <title>Phylogenetic study on the rhizospheric bacterium Ochrobactrum sp. A44.</title>
        <authorList>
            <person name="Krzyzanowska D.M."/>
            <person name="Ossowicki A."/>
            <person name="Rajewska M."/>
            <person name="Maciag T."/>
            <person name="Kaczynski Z."/>
            <person name="Czerwicka M."/>
            <person name="Jafra S."/>
        </authorList>
    </citation>
    <scope>NUCLEOTIDE SEQUENCE [LARGE SCALE GENOMIC DNA]</scope>
    <source>
        <strain evidence="5 6">CCUG 30717</strain>
    </source>
</reference>
<dbReference type="PROSITE" id="PS50949">
    <property type="entry name" value="HTH_GNTR"/>
    <property type="match status" value="1"/>
</dbReference>
<dbReference type="PRINTS" id="PR00035">
    <property type="entry name" value="HTHGNTR"/>
</dbReference>
<name>A0A256G9W7_9HYPH</name>
<keyword evidence="2" id="KW-0238">DNA-binding</keyword>